<accession>A0A811G8I0</accession>
<sequence length="141" mass="16576">MSSDFLDPESKKSLDITQLYQLVTTWGAETKPRENRDLAQKPRKRLQHIQHLTEPLLPLTQQYYPQRYLIKISGFSNRRIEATEDLDSIELHRQSPKKFYFYIFLSGPNKQRQTCLSNEVTDNAKPCPIVYVTKIFSLNVE</sequence>
<organism evidence="1 2">
    <name type="scientific">Corynebacterium diphtheriae</name>
    <dbReference type="NCBI Taxonomy" id="1717"/>
    <lineage>
        <taxon>Bacteria</taxon>
        <taxon>Bacillati</taxon>
        <taxon>Actinomycetota</taxon>
        <taxon>Actinomycetes</taxon>
        <taxon>Mycobacteriales</taxon>
        <taxon>Corynebacteriaceae</taxon>
        <taxon>Corynebacterium</taxon>
    </lineage>
</organism>
<evidence type="ECO:0000313" key="2">
    <source>
        <dbReference type="Proteomes" id="UP000480222"/>
    </source>
</evidence>
<gene>
    <name evidence="1" type="ORF">CIP107547_00365</name>
</gene>
<dbReference type="EMBL" id="CADDAV010000003">
    <property type="protein sequence ID" value="CAB0583503.1"/>
    <property type="molecule type" value="Genomic_DNA"/>
</dbReference>
<name>A0A811G8I0_CORDP</name>
<reference evidence="1 2" key="1">
    <citation type="submission" date="2020-02" db="EMBL/GenBank/DDBJ databases">
        <authorList>
            <person name="Brisse S."/>
        </authorList>
    </citation>
    <scope>NUCLEOTIDE SEQUENCE [LARGE SCALE GENOMIC DNA]</scope>
    <source>
        <strain evidence="1">CIP107547</strain>
    </source>
</reference>
<proteinExistence type="predicted"/>
<comment type="caution">
    <text evidence="1">The sequence shown here is derived from an EMBL/GenBank/DDBJ whole genome shotgun (WGS) entry which is preliminary data.</text>
</comment>
<dbReference type="Proteomes" id="UP000480222">
    <property type="component" value="Unassembled WGS sequence"/>
</dbReference>
<dbReference type="AlphaFoldDB" id="A0A811G8I0"/>
<evidence type="ECO:0000313" key="1">
    <source>
        <dbReference type="EMBL" id="CAB0583503.1"/>
    </source>
</evidence>
<protein>
    <submittedName>
        <fullName evidence="1">Uncharacterized protein</fullName>
    </submittedName>
</protein>